<sequence length="100" mass="11701">MGWDGKERDGKLSSGDCHCIIRGLFGFKAALLTLLYNLSCIELKGWWVRGREYMLLLLLCVGFSTEKPLFWTVLVMMLWFFVQDMAVKEHVFLFLMRCAR</sequence>
<protein>
    <submittedName>
        <fullName evidence="2">Uncharacterized protein</fullName>
    </submittedName>
</protein>
<evidence type="ECO:0000313" key="3">
    <source>
        <dbReference type="Proteomes" id="UP000800035"/>
    </source>
</evidence>
<accession>A0A6A5TRF9</accession>
<keyword evidence="1" id="KW-0812">Transmembrane</keyword>
<name>A0A6A5TRF9_9PLEO</name>
<keyword evidence="3" id="KW-1185">Reference proteome</keyword>
<evidence type="ECO:0000256" key="1">
    <source>
        <dbReference type="SAM" id="Phobius"/>
    </source>
</evidence>
<feature type="transmembrane region" description="Helical" evidence="1">
    <location>
        <begin position="53"/>
        <end position="82"/>
    </location>
</feature>
<keyword evidence="1" id="KW-0472">Membrane</keyword>
<reference evidence="2" key="1">
    <citation type="journal article" date="2020" name="Stud. Mycol.">
        <title>101 Dothideomycetes genomes: a test case for predicting lifestyles and emergence of pathogens.</title>
        <authorList>
            <person name="Haridas S."/>
            <person name="Albert R."/>
            <person name="Binder M."/>
            <person name="Bloem J."/>
            <person name="Labutti K."/>
            <person name="Salamov A."/>
            <person name="Andreopoulos B."/>
            <person name="Baker S."/>
            <person name="Barry K."/>
            <person name="Bills G."/>
            <person name="Bluhm B."/>
            <person name="Cannon C."/>
            <person name="Castanera R."/>
            <person name="Culley D."/>
            <person name="Daum C."/>
            <person name="Ezra D."/>
            <person name="Gonzalez J."/>
            <person name="Henrissat B."/>
            <person name="Kuo A."/>
            <person name="Liang C."/>
            <person name="Lipzen A."/>
            <person name="Lutzoni F."/>
            <person name="Magnuson J."/>
            <person name="Mondo S."/>
            <person name="Nolan M."/>
            <person name="Ohm R."/>
            <person name="Pangilinan J."/>
            <person name="Park H.-J."/>
            <person name="Ramirez L."/>
            <person name="Alfaro M."/>
            <person name="Sun H."/>
            <person name="Tritt A."/>
            <person name="Yoshinaga Y."/>
            <person name="Zwiers L.-H."/>
            <person name="Turgeon B."/>
            <person name="Goodwin S."/>
            <person name="Spatafora J."/>
            <person name="Crous P."/>
            <person name="Grigoriev I."/>
        </authorList>
    </citation>
    <scope>NUCLEOTIDE SEQUENCE</scope>
    <source>
        <strain evidence="2">CBS 675.92</strain>
    </source>
</reference>
<proteinExistence type="predicted"/>
<organism evidence="2 3">
    <name type="scientific">Byssothecium circinans</name>
    <dbReference type="NCBI Taxonomy" id="147558"/>
    <lineage>
        <taxon>Eukaryota</taxon>
        <taxon>Fungi</taxon>
        <taxon>Dikarya</taxon>
        <taxon>Ascomycota</taxon>
        <taxon>Pezizomycotina</taxon>
        <taxon>Dothideomycetes</taxon>
        <taxon>Pleosporomycetidae</taxon>
        <taxon>Pleosporales</taxon>
        <taxon>Massarineae</taxon>
        <taxon>Massarinaceae</taxon>
        <taxon>Byssothecium</taxon>
    </lineage>
</organism>
<keyword evidence="1" id="KW-1133">Transmembrane helix</keyword>
<feature type="transmembrane region" description="Helical" evidence="1">
    <location>
        <begin position="20"/>
        <end position="41"/>
    </location>
</feature>
<evidence type="ECO:0000313" key="2">
    <source>
        <dbReference type="EMBL" id="KAF1955265.1"/>
    </source>
</evidence>
<dbReference type="Proteomes" id="UP000800035">
    <property type="component" value="Unassembled WGS sequence"/>
</dbReference>
<dbReference type="EMBL" id="ML976995">
    <property type="protein sequence ID" value="KAF1955265.1"/>
    <property type="molecule type" value="Genomic_DNA"/>
</dbReference>
<dbReference type="AlphaFoldDB" id="A0A6A5TRF9"/>
<gene>
    <name evidence="2" type="ORF">CC80DRAFT_91070</name>
</gene>